<dbReference type="PANTHER" id="PTHR30217">
    <property type="entry name" value="PEPTIDASE U32 FAMILY"/>
    <property type="match status" value="1"/>
</dbReference>
<keyword evidence="1 4" id="KW-0645">Protease</keyword>
<dbReference type="GO" id="GO:0008233">
    <property type="term" value="F:peptidase activity"/>
    <property type="evidence" value="ECO:0007669"/>
    <property type="project" value="UniProtKB-KW"/>
</dbReference>
<evidence type="ECO:0000256" key="3">
    <source>
        <dbReference type="ARBA" id="ARBA00038374"/>
    </source>
</evidence>
<accession>A0A2H0RML6</accession>
<evidence type="ECO:0000256" key="2">
    <source>
        <dbReference type="ARBA" id="ARBA00022801"/>
    </source>
</evidence>
<keyword evidence="2" id="KW-0378">Hydrolase</keyword>
<dbReference type="EMBL" id="PCYM01000002">
    <property type="protein sequence ID" value="PIR47710.1"/>
    <property type="molecule type" value="Genomic_DNA"/>
</dbReference>
<evidence type="ECO:0000256" key="1">
    <source>
        <dbReference type="ARBA" id="ARBA00022670"/>
    </source>
</evidence>
<dbReference type="PROSITE" id="PS01276">
    <property type="entry name" value="PEPTIDASE_U32"/>
    <property type="match status" value="1"/>
</dbReference>
<sequence>MATPTDISHIELLAPAGSYEALHAAINAGADAVYFGVDGFNMRANSSAHLGLADIQEISTLCHQYNVKCYLALNTLVYDQNLEEMKQVIDAVKLAQVDAVIAFDLSTIAYAKSQGVEVHISTQHSISNIDAVKFFATWADRVVLARELTLKQIKSIVDVIKTQDIRGPKGRLVEVEIFVHGAMCVAVSGRCGMSLYMYNTSANCGSCSQPCRRAYTVTDKATGKQLDVDNEFVMSTEDLCTIGMLDEIVASGAVSLKVEGRGKPPEYVDVVIRCYKEALAAIGDGSCTKEKISQWNTRLGTVFNRGLSDGFYRGLAYKYWSQGSDSKATTKKVFVGTVLNYFPKLGVAEIRVQAEGFTAGEPCVFVGKTTGFVRQTPEEIWCNDTHVTTVNKGEDMTMQVTARVRRGDTFYKIMSAG</sequence>
<dbReference type="AlphaFoldDB" id="A0A2H0RML6"/>
<dbReference type="InterPro" id="IPR001539">
    <property type="entry name" value="Peptidase_U32"/>
</dbReference>
<organism evidence="4 5">
    <name type="scientific">Candidatus Uhrbacteria bacterium CG10_big_fil_rev_8_21_14_0_10_50_16</name>
    <dbReference type="NCBI Taxonomy" id="1975039"/>
    <lineage>
        <taxon>Bacteria</taxon>
        <taxon>Candidatus Uhriibacteriota</taxon>
    </lineage>
</organism>
<protein>
    <submittedName>
        <fullName evidence="4">Collagenase-like protease</fullName>
    </submittedName>
</protein>
<evidence type="ECO:0000313" key="4">
    <source>
        <dbReference type="EMBL" id="PIR47710.1"/>
    </source>
</evidence>
<dbReference type="Pfam" id="PF01136">
    <property type="entry name" value="Peptidase_U32"/>
    <property type="match status" value="1"/>
</dbReference>
<evidence type="ECO:0000313" key="5">
    <source>
        <dbReference type="Proteomes" id="UP000230084"/>
    </source>
</evidence>
<reference evidence="4 5" key="1">
    <citation type="submission" date="2017-09" db="EMBL/GenBank/DDBJ databases">
        <title>Depth-based differentiation of microbial function through sediment-hosted aquifers and enrichment of novel symbionts in the deep terrestrial subsurface.</title>
        <authorList>
            <person name="Probst A.J."/>
            <person name="Ladd B."/>
            <person name="Jarett J.K."/>
            <person name="Geller-Mcgrath D.E."/>
            <person name="Sieber C.M."/>
            <person name="Emerson J.B."/>
            <person name="Anantharaman K."/>
            <person name="Thomas B.C."/>
            <person name="Malmstrom R."/>
            <person name="Stieglmeier M."/>
            <person name="Klingl A."/>
            <person name="Woyke T."/>
            <person name="Ryan C.M."/>
            <person name="Banfield J.F."/>
        </authorList>
    </citation>
    <scope>NUCLEOTIDE SEQUENCE [LARGE SCALE GENOMIC DNA]</scope>
    <source>
        <strain evidence="4">CG10_big_fil_rev_8_21_14_0_10_50_16</strain>
    </source>
</reference>
<comment type="caution">
    <text evidence="4">The sequence shown here is derived from an EMBL/GenBank/DDBJ whole genome shotgun (WGS) entry which is preliminary data.</text>
</comment>
<dbReference type="GO" id="GO:0006508">
    <property type="term" value="P:proteolysis"/>
    <property type="evidence" value="ECO:0007669"/>
    <property type="project" value="UniProtKB-KW"/>
</dbReference>
<dbReference type="Proteomes" id="UP000230084">
    <property type="component" value="Unassembled WGS sequence"/>
</dbReference>
<gene>
    <name evidence="4" type="ORF">COV06_01800</name>
</gene>
<dbReference type="PANTHER" id="PTHR30217:SF6">
    <property type="entry name" value="TRNA HYDROXYLATION PROTEIN P"/>
    <property type="match status" value="1"/>
</dbReference>
<name>A0A2H0RML6_9BACT</name>
<dbReference type="InterPro" id="IPR051454">
    <property type="entry name" value="RNA/ubiquinone_mod_enzymes"/>
</dbReference>
<comment type="similarity">
    <text evidence="3">Belongs to the peptidase U32 family.</text>
</comment>
<proteinExistence type="inferred from homology"/>